<dbReference type="Proteomes" id="UP000326268">
    <property type="component" value="Unassembled WGS sequence"/>
</dbReference>
<dbReference type="EMBL" id="ML737678">
    <property type="protein sequence ID" value="KAE8363344.1"/>
    <property type="molecule type" value="Genomic_DNA"/>
</dbReference>
<evidence type="ECO:0000313" key="3">
    <source>
        <dbReference type="Proteomes" id="UP000326268"/>
    </source>
</evidence>
<accession>A0A5N7A0F1</accession>
<reference evidence="2 3" key="1">
    <citation type="submission" date="2019-04" db="EMBL/GenBank/DDBJ databases">
        <title>Friends and foes A comparative genomics studyof 23 Aspergillus species from section Flavi.</title>
        <authorList>
            <consortium name="DOE Joint Genome Institute"/>
            <person name="Kjaerbolling I."/>
            <person name="Vesth T."/>
            <person name="Frisvad J.C."/>
            <person name="Nybo J.L."/>
            <person name="Theobald S."/>
            <person name="Kildgaard S."/>
            <person name="Isbrandt T."/>
            <person name="Kuo A."/>
            <person name="Sato A."/>
            <person name="Lyhne E.K."/>
            <person name="Kogle M.E."/>
            <person name="Wiebenga A."/>
            <person name="Kun R.S."/>
            <person name="Lubbers R.J."/>
            <person name="Makela M.R."/>
            <person name="Barry K."/>
            <person name="Chovatia M."/>
            <person name="Clum A."/>
            <person name="Daum C."/>
            <person name="Haridas S."/>
            <person name="He G."/>
            <person name="LaButti K."/>
            <person name="Lipzen A."/>
            <person name="Mondo S."/>
            <person name="Riley R."/>
            <person name="Salamov A."/>
            <person name="Simmons B.A."/>
            <person name="Magnuson J.K."/>
            <person name="Henrissat B."/>
            <person name="Mortensen U.H."/>
            <person name="Larsen T.O."/>
            <person name="Devries R.P."/>
            <person name="Grigoriev I.V."/>
            <person name="Machida M."/>
            <person name="Baker S.E."/>
            <person name="Andersen M.R."/>
        </authorList>
    </citation>
    <scope>NUCLEOTIDE SEQUENCE [LARGE SCALE GENOMIC DNA]</scope>
    <source>
        <strain evidence="2 3">CBS 763.97</strain>
    </source>
</reference>
<evidence type="ECO:0000256" key="1">
    <source>
        <dbReference type="SAM" id="MobiDB-lite"/>
    </source>
</evidence>
<dbReference type="GeneID" id="43662036"/>
<dbReference type="AlphaFoldDB" id="A0A5N7A0F1"/>
<organism evidence="2 3">
    <name type="scientific">Aspergillus caelatus</name>
    <dbReference type="NCBI Taxonomy" id="61420"/>
    <lineage>
        <taxon>Eukaryota</taxon>
        <taxon>Fungi</taxon>
        <taxon>Dikarya</taxon>
        <taxon>Ascomycota</taxon>
        <taxon>Pezizomycotina</taxon>
        <taxon>Eurotiomycetes</taxon>
        <taxon>Eurotiomycetidae</taxon>
        <taxon>Eurotiales</taxon>
        <taxon>Aspergillaceae</taxon>
        <taxon>Aspergillus</taxon>
        <taxon>Aspergillus subgen. Circumdati</taxon>
    </lineage>
</organism>
<keyword evidence="3" id="KW-1185">Reference proteome</keyword>
<name>A0A5N7A0F1_9EURO</name>
<proteinExistence type="predicted"/>
<sequence>MPSHSHFGVLQSYRPNSHVDPDVRHQGLGISTIRTRRVPRGSRFPPDQVHSTDICWRNSSRIFGSTREAYSFLGGCVQCLDLPKPPRFMLARVLLRSSLGGTRAQKLSDRSLEIWRSREVIVVEVDIDVLRFIPPP</sequence>
<evidence type="ECO:0000313" key="2">
    <source>
        <dbReference type="EMBL" id="KAE8363344.1"/>
    </source>
</evidence>
<gene>
    <name evidence="2" type="ORF">BDV27DRAFT_7863</name>
</gene>
<dbReference type="RefSeq" id="XP_031926425.1">
    <property type="nucleotide sequence ID" value="XM_032077590.1"/>
</dbReference>
<feature type="region of interest" description="Disordered" evidence="1">
    <location>
        <begin position="1"/>
        <end position="26"/>
    </location>
</feature>
<protein>
    <submittedName>
        <fullName evidence="2">Uncharacterized protein</fullName>
    </submittedName>
</protein>